<feature type="domain" description="RING-type" evidence="13">
    <location>
        <begin position="680"/>
        <end position="722"/>
    </location>
</feature>
<dbReference type="InterPro" id="IPR017907">
    <property type="entry name" value="Znf_RING_CS"/>
</dbReference>
<proteinExistence type="inferred from homology"/>
<dbReference type="Gene3D" id="3.30.40.10">
    <property type="entry name" value="Zinc/RING finger domain, C3HC4 (zinc finger)"/>
    <property type="match status" value="1"/>
</dbReference>
<dbReference type="Gene3D" id="3.40.50.10810">
    <property type="entry name" value="Tandem AAA-ATPase domain"/>
    <property type="match status" value="1"/>
</dbReference>
<dbReference type="InterPro" id="IPR050628">
    <property type="entry name" value="SNF2_RAD54_helicase_TF"/>
</dbReference>
<evidence type="ECO:0000256" key="6">
    <source>
        <dbReference type="ARBA" id="ARBA00022801"/>
    </source>
</evidence>
<dbReference type="EMBL" id="CAHR02000190">
    <property type="protein sequence ID" value="CCG83942.1"/>
    <property type="molecule type" value="Genomic_DNA"/>
</dbReference>
<dbReference type="InterPro" id="IPR027417">
    <property type="entry name" value="P-loop_NTPase"/>
</dbReference>
<evidence type="ECO:0000256" key="9">
    <source>
        <dbReference type="ARBA" id="ARBA00022840"/>
    </source>
</evidence>
<dbReference type="InterPro" id="IPR038718">
    <property type="entry name" value="SNF2-like_sf"/>
</dbReference>
<keyword evidence="5 11" id="KW-0863">Zinc-finger</keyword>
<comment type="caution">
    <text evidence="16">The sequence shown here is derived from an EMBL/GenBank/DDBJ whole genome shotgun (WGS) entry which is preliminary data.</text>
</comment>
<feature type="domain" description="Helicase C-terminal" evidence="15">
    <location>
        <begin position="761"/>
        <end position="926"/>
    </location>
</feature>
<reference evidence="16 17" key="1">
    <citation type="journal article" date="2013" name="MBio">
        <title>Genome sequencing of the plant pathogen Taphrina deformans, the causal agent of peach leaf curl.</title>
        <authorList>
            <person name="Cisse O.H."/>
            <person name="Almeida J.M.G.C.F."/>
            <person name="Fonseca A."/>
            <person name="Kumar A.A."/>
            <person name="Salojaervi J."/>
            <person name="Overmyer K."/>
            <person name="Hauser P.M."/>
            <person name="Pagni M."/>
        </authorList>
    </citation>
    <scope>NUCLEOTIDE SEQUENCE [LARGE SCALE GENOMIC DNA]</scope>
    <source>
        <strain evidence="17">PYCC 5710 / ATCC 11124 / CBS 356.35 / IMI 108563 / JCM 9778 / NBRC 8474</strain>
    </source>
</reference>
<evidence type="ECO:0000259" key="15">
    <source>
        <dbReference type="PROSITE" id="PS51194"/>
    </source>
</evidence>
<dbReference type="GO" id="GO:0008270">
    <property type="term" value="F:zinc ion binding"/>
    <property type="evidence" value="ECO:0007669"/>
    <property type="project" value="UniProtKB-KW"/>
</dbReference>
<dbReference type="Pfam" id="PF00176">
    <property type="entry name" value="SNF2-rel_dom"/>
    <property type="match status" value="1"/>
</dbReference>
<keyword evidence="10" id="KW-0539">Nucleus</keyword>
<dbReference type="Proteomes" id="UP000013776">
    <property type="component" value="Unassembled WGS sequence"/>
</dbReference>
<feature type="domain" description="Helicase ATP-binding" evidence="14">
    <location>
        <begin position="335"/>
        <end position="524"/>
    </location>
</feature>
<evidence type="ECO:0000256" key="8">
    <source>
        <dbReference type="ARBA" id="ARBA00022833"/>
    </source>
</evidence>
<dbReference type="InterPro" id="IPR013083">
    <property type="entry name" value="Znf_RING/FYVE/PHD"/>
</dbReference>
<dbReference type="Gene3D" id="3.30.70.2330">
    <property type="match status" value="1"/>
</dbReference>
<dbReference type="PROSITE" id="PS50089">
    <property type="entry name" value="ZF_RING_2"/>
    <property type="match status" value="1"/>
</dbReference>
<evidence type="ECO:0000256" key="1">
    <source>
        <dbReference type="ARBA" id="ARBA00004123"/>
    </source>
</evidence>
<dbReference type="PROSITE" id="PS51192">
    <property type="entry name" value="HELICASE_ATP_BIND_1"/>
    <property type="match status" value="1"/>
</dbReference>
<dbReference type="InterPro" id="IPR014001">
    <property type="entry name" value="Helicase_ATP-bd"/>
</dbReference>
<dbReference type="PROSITE" id="PS00518">
    <property type="entry name" value="ZF_RING_1"/>
    <property type="match status" value="1"/>
</dbReference>
<dbReference type="GO" id="GO:0006281">
    <property type="term" value="P:DNA repair"/>
    <property type="evidence" value="ECO:0007669"/>
    <property type="project" value="TreeGrafter"/>
</dbReference>
<evidence type="ECO:0000313" key="16">
    <source>
        <dbReference type="EMBL" id="CCG83942.1"/>
    </source>
</evidence>
<feature type="compositionally biased region" description="Polar residues" evidence="12">
    <location>
        <begin position="33"/>
        <end position="57"/>
    </location>
</feature>
<dbReference type="PANTHER" id="PTHR45626:SF11">
    <property type="entry name" value="FAMILY HELICASE, PUTATIVE (AFU_ORTHOLOGUE AFUA_5G06590)-RELATED"/>
    <property type="match status" value="1"/>
</dbReference>
<dbReference type="VEuPathDB" id="FungiDB:TAPDE_004283"/>
<evidence type="ECO:0000256" key="12">
    <source>
        <dbReference type="SAM" id="MobiDB-lite"/>
    </source>
</evidence>
<dbReference type="InterPro" id="IPR001841">
    <property type="entry name" value="Znf_RING"/>
</dbReference>
<comment type="subcellular location">
    <subcellularLocation>
        <location evidence="1">Nucleus</location>
    </subcellularLocation>
</comment>
<dbReference type="AlphaFoldDB" id="R4XE50"/>
<keyword evidence="4" id="KW-0547">Nucleotide-binding</keyword>
<dbReference type="PROSITE" id="PS51194">
    <property type="entry name" value="HELICASE_CTER"/>
    <property type="match status" value="1"/>
</dbReference>
<feature type="region of interest" description="Disordered" evidence="12">
    <location>
        <begin position="1"/>
        <end position="82"/>
    </location>
</feature>
<dbReference type="Gene3D" id="3.40.50.300">
    <property type="entry name" value="P-loop containing nucleotide triphosphate hydrolases"/>
    <property type="match status" value="1"/>
</dbReference>
<evidence type="ECO:0000256" key="11">
    <source>
        <dbReference type="PROSITE-ProRule" id="PRU00175"/>
    </source>
</evidence>
<dbReference type="PANTHER" id="PTHR45626">
    <property type="entry name" value="TRANSCRIPTION TERMINATION FACTOR 2-RELATED"/>
    <property type="match status" value="1"/>
</dbReference>
<dbReference type="GO" id="GO:0003676">
    <property type="term" value="F:nucleic acid binding"/>
    <property type="evidence" value="ECO:0007669"/>
    <property type="project" value="InterPro"/>
</dbReference>
<dbReference type="Pfam" id="PF13923">
    <property type="entry name" value="zf-C3HC4_2"/>
    <property type="match status" value="1"/>
</dbReference>
<evidence type="ECO:0000259" key="14">
    <source>
        <dbReference type="PROSITE" id="PS51192"/>
    </source>
</evidence>
<evidence type="ECO:0000256" key="3">
    <source>
        <dbReference type="ARBA" id="ARBA00022723"/>
    </source>
</evidence>
<dbReference type="OrthoDB" id="448448at2759"/>
<accession>R4XE50</accession>
<name>R4XE50_TAPDE</name>
<dbReference type="Pfam" id="PF00271">
    <property type="entry name" value="Helicase_C"/>
    <property type="match status" value="1"/>
</dbReference>
<dbReference type="InterPro" id="IPR049730">
    <property type="entry name" value="SNF2/RAD54-like_C"/>
</dbReference>
<evidence type="ECO:0000259" key="13">
    <source>
        <dbReference type="PROSITE" id="PS50089"/>
    </source>
</evidence>
<keyword evidence="6" id="KW-0378">Hydrolase</keyword>
<keyword evidence="17" id="KW-1185">Reference proteome</keyword>
<dbReference type="GO" id="GO:0004386">
    <property type="term" value="F:helicase activity"/>
    <property type="evidence" value="ECO:0007669"/>
    <property type="project" value="UniProtKB-KW"/>
</dbReference>
<keyword evidence="8" id="KW-0862">Zinc</keyword>
<dbReference type="CDD" id="cd18793">
    <property type="entry name" value="SF2_C_SNF"/>
    <property type="match status" value="1"/>
</dbReference>
<dbReference type="eggNOG" id="KOG1001">
    <property type="taxonomic scope" value="Eukaryota"/>
</dbReference>
<gene>
    <name evidence="16" type="ORF">TAPDE_004283</name>
</gene>
<evidence type="ECO:0000256" key="4">
    <source>
        <dbReference type="ARBA" id="ARBA00022741"/>
    </source>
</evidence>
<feature type="compositionally biased region" description="Polar residues" evidence="12">
    <location>
        <begin position="64"/>
        <end position="73"/>
    </location>
</feature>
<protein>
    <recommendedName>
        <fullName evidence="18">SNF2 family helicase</fullName>
    </recommendedName>
</protein>
<dbReference type="InterPro" id="IPR000330">
    <property type="entry name" value="SNF2_N"/>
</dbReference>
<evidence type="ECO:0000256" key="2">
    <source>
        <dbReference type="ARBA" id="ARBA00007025"/>
    </source>
</evidence>
<dbReference type="InterPro" id="IPR001650">
    <property type="entry name" value="Helicase_C-like"/>
</dbReference>
<keyword evidence="3" id="KW-0479">Metal-binding</keyword>
<evidence type="ECO:0008006" key="18">
    <source>
        <dbReference type="Google" id="ProtNLM"/>
    </source>
</evidence>
<sequence>MPTRQSKKRKADAVEDDVIDLSSAKTDAEARQHSSSGSTKDGQPDATGQSNEESAQRPQKHASRGTNLTNPTTIDLDALPDRRPVIEIGSDEEEEEFVPDEEYSLHEYIGSFHTKVVGIQYYRGQVTTHESVFLRREPNNAYDRNAIQVLNVNSAQVGHLPARISLGLAPWLDNRVCLVEAAVKAKKQVYSIPITIDVFAHGSVASQIPTALARAGIQLQQVDQSRRVTDGPTQTAGNVIDLEALRAGSTTVSTRQATALLDQLSVKTKDLQAMRQARQPGRLRTNLLNYQLQGLHWMVSKENPSLPTGKDLVQMWKCAKSSSGYVNVASNFTTDSEPVMGRGGLLADDMGLGKTLQVLALIVSQQQDVPDLKLIDDHTSRAVKDKYSNATLVLCPASLMTNWATQSSEHVSRDNPIDLEIYHGKSRSAKKVLESKELIISTYGTLKSEYKAMLADKKSPKSGLFSVRWKRVILDEAHQIRNPKSQVSLAVAALKSSRHWALTGTPIVNSYNDLGSIIRFVGWSGGLESPEIFNAKLTRKLLSPGPDVQKEAVKLIQILMQDLSLRRRKDMEYNGRKLIDLPEFKEYHHKLKFATTEEADIYGKLAKQAQGILRIESKQSQVLEILLRMRQACCAKALISEERLLALDKLDSMDSVEFTDENKALLWEFLALAVESQETCPICLEYLSEHGRDPVVTHCKHVFCKVCISASIASKESCPLCRADLRQTQILELPSKPVESKEEALDDEGVGEPGSSTKITELIRLLRAINSQDATNKTVVFSQWTGLLDLVQAQLGKEDMVVCRVDGSMSLRARDQAIARLQDRSGEGATVLLASLAVASVGLNLTAANSVILLDPWWNAAISDQAVDRVYRLGQTREVSVYKMVIEDSIEEKVLEIQDRKRKMTATIGAGQSRAQQVEARRADLETLLGP</sequence>
<dbReference type="SUPFAM" id="SSF57850">
    <property type="entry name" value="RING/U-box"/>
    <property type="match status" value="1"/>
</dbReference>
<dbReference type="SMART" id="SM00490">
    <property type="entry name" value="HELICc"/>
    <property type="match status" value="1"/>
</dbReference>
<dbReference type="InterPro" id="IPR014905">
    <property type="entry name" value="HIRAN"/>
</dbReference>
<dbReference type="CDD" id="cd18008">
    <property type="entry name" value="DEXDc_SHPRH-like"/>
    <property type="match status" value="1"/>
</dbReference>
<feature type="compositionally biased region" description="Basic residues" evidence="12">
    <location>
        <begin position="1"/>
        <end position="10"/>
    </location>
</feature>
<evidence type="ECO:0000256" key="5">
    <source>
        <dbReference type="ARBA" id="ARBA00022771"/>
    </source>
</evidence>
<dbReference type="GO" id="GO:0016818">
    <property type="term" value="F:hydrolase activity, acting on acid anhydrides, in phosphorus-containing anhydrides"/>
    <property type="evidence" value="ECO:0007669"/>
    <property type="project" value="InterPro"/>
</dbReference>
<keyword evidence="7" id="KW-0347">Helicase</keyword>
<dbReference type="SMART" id="SM00910">
    <property type="entry name" value="HIRAN"/>
    <property type="match status" value="1"/>
</dbReference>
<dbReference type="STRING" id="1097556.R4XE50"/>
<keyword evidence="9" id="KW-0067">ATP-binding</keyword>
<comment type="similarity">
    <text evidence="2">Belongs to the SNF2/RAD54 helicase family.</text>
</comment>
<organism evidence="16 17">
    <name type="scientific">Taphrina deformans (strain PYCC 5710 / ATCC 11124 / CBS 356.35 / IMI 108563 / JCM 9778 / NBRC 8474)</name>
    <name type="common">Peach leaf curl fungus</name>
    <name type="synonym">Lalaria deformans</name>
    <dbReference type="NCBI Taxonomy" id="1097556"/>
    <lineage>
        <taxon>Eukaryota</taxon>
        <taxon>Fungi</taxon>
        <taxon>Dikarya</taxon>
        <taxon>Ascomycota</taxon>
        <taxon>Taphrinomycotina</taxon>
        <taxon>Taphrinomycetes</taxon>
        <taxon>Taphrinales</taxon>
        <taxon>Taphrinaceae</taxon>
        <taxon>Taphrina</taxon>
    </lineage>
</organism>
<dbReference type="GO" id="GO:0005524">
    <property type="term" value="F:ATP binding"/>
    <property type="evidence" value="ECO:0007669"/>
    <property type="project" value="UniProtKB-KW"/>
</dbReference>
<dbReference type="GO" id="GO:0005634">
    <property type="term" value="C:nucleus"/>
    <property type="evidence" value="ECO:0007669"/>
    <property type="project" value="UniProtKB-SubCell"/>
</dbReference>
<dbReference type="SMART" id="SM00184">
    <property type="entry name" value="RING"/>
    <property type="match status" value="1"/>
</dbReference>
<evidence type="ECO:0000313" key="17">
    <source>
        <dbReference type="Proteomes" id="UP000013776"/>
    </source>
</evidence>
<dbReference type="SMART" id="SM00487">
    <property type="entry name" value="DEXDc"/>
    <property type="match status" value="1"/>
</dbReference>
<dbReference type="SUPFAM" id="SSF52540">
    <property type="entry name" value="P-loop containing nucleoside triphosphate hydrolases"/>
    <property type="match status" value="2"/>
</dbReference>
<dbReference type="Pfam" id="PF08797">
    <property type="entry name" value="HIRAN"/>
    <property type="match status" value="1"/>
</dbReference>
<evidence type="ECO:0000256" key="10">
    <source>
        <dbReference type="ARBA" id="ARBA00023242"/>
    </source>
</evidence>
<evidence type="ECO:0000256" key="7">
    <source>
        <dbReference type="ARBA" id="ARBA00022806"/>
    </source>
</evidence>
<dbReference type="GO" id="GO:0008094">
    <property type="term" value="F:ATP-dependent activity, acting on DNA"/>
    <property type="evidence" value="ECO:0007669"/>
    <property type="project" value="TreeGrafter"/>
</dbReference>